<dbReference type="Pfam" id="PF00580">
    <property type="entry name" value="UvrD-helicase"/>
    <property type="match status" value="1"/>
</dbReference>
<dbReference type="Gene3D" id="3.40.50.300">
    <property type="entry name" value="P-loop containing nucleotide triphosphate hydrolases"/>
    <property type="match status" value="2"/>
</dbReference>
<dbReference type="GO" id="GO:0016787">
    <property type="term" value="F:hydrolase activity"/>
    <property type="evidence" value="ECO:0007669"/>
    <property type="project" value="UniProtKB-UniRule"/>
</dbReference>
<keyword evidence="9" id="KW-1185">Reference proteome</keyword>
<dbReference type="GO" id="GO:0003677">
    <property type="term" value="F:DNA binding"/>
    <property type="evidence" value="ECO:0007669"/>
    <property type="project" value="InterPro"/>
</dbReference>
<dbReference type="PANTHER" id="PTHR11070">
    <property type="entry name" value="UVRD / RECB / PCRA DNA HELICASE FAMILY MEMBER"/>
    <property type="match status" value="1"/>
</dbReference>
<dbReference type="InterPro" id="IPR014016">
    <property type="entry name" value="UvrD-like_ATP-bd"/>
</dbReference>
<gene>
    <name evidence="8" type="ORF">FNY66_02420</name>
</gene>
<organism evidence="8 9">
    <name type="scientific">Mediterraneibacter catenae</name>
    <dbReference type="NCBI Taxonomy" id="2594882"/>
    <lineage>
        <taxon>Bacteria</taxon>
        <taxon>Bacillati</taxon>
        <taxon>Bacillota</taxon>
        <taxon>Clostridia</taxon>
        <taxon>Lachnospirales</taxon>
        <taxon>Lachnospiraceae</taxon>
        <taxon>Mediterraneibacter</taxon>
    </lineage>
</organism>
<dbReference type="OrthoDB" id="9787585at2"/>
<keyword evidence="6" id="KW-0175">Coiled coil</keyword>
<proteinExistence type="predicted"/>
<dbReference type="GO" id="GO:0005524">
    <property type="term" value="F:ATP binding"/>
    <property type="evidence" value="ECO:0007669"/>
    <property type="project" value="UniProtKB-UniRule"/>
</dbReference>
<dbReference type="SUPFAM" id="SSF52540">
    <property type="entry name" value="P-loop containing nucleoside triphosphate hydrolases"/>
    <property type="match status" value="1"/>
</dbReference>
<reference evidence="8" key="1">
    <citation type="submission" date="2019-07" db="EMBL/GenBank/DDBJ databases">
        <authorList>
            <person name="Wongkuna S."/>
            <person name="Scaria J."/>
        </authorList>
    </citation>
    <scope>NUCLEOTIDE SEQUENCE [LARGE SCALE GENOMIC DNA]</scope>
    <source>
        <strain evidence="8">SW178</strain>
    </source>
</reference>
<evidence type="ECO:0000259" key="7">
    <source>
        <dbReference type="PROSITE" id="PS51198"/>
    </source>
</evidence>
<evidence type="ECO:0000313" key="8">
    <source>
        <dbReference type="EMBL" id="KAA8502508.1"/>
    </source>
</evidence>
<feature type="binding site" evidence="5">
    <location>
        <begin position="225"/>
        <end position="232"/>
    </location>
    <ligand>
        <name>ATP</name>
        <dbReference type="ChEBI" id="CHEBI:30616"/>
    </ligand>
</feature>
<keyword evidence="3 5" id="KW-0347">Helicase</keyword>
<dbReference type="PANTHER" id="PTHR11070:SF17">
    <property type="entry name" value="DNA HELICASE IV"/>
    <property type="match status" value="1"/>
</dbReference>
<evidence type="ECO:0000256" key="5">
    <source>
        <dbReference type="PROSITE-ProRule" id="PRU00560"/>
    </source>
</evidence>
<keyword evidence="4 5" id="KW-0067">ATP-binding</keyword>
<evidence type="ECO:0000256" key="2">
    <source>
        <dbReference type="ARBA" id="ARBA00022801"/>
    </source>
</evidence>
<evidence type="ECO:0000256" key="1">
    <source>
        <dbReference type="ARBA" id="ARBA00022741"/>
    </source>
</evidence>
<dbReference type="GO" id="GO:0005829">
    <property type="term" value="C:cytosol"/>
    <property type="evidence" value="ECO:0007669"/>
    <property type="project" value="TreeGrafter"/>
</dbReference>
<evidence type="ECO:0000313" key="9">
    <source>
        <dbReference type="Proteomes" id="UP000322025"/>
    </source>
</evidence>
<dbReference type="GO" id="GO:0043138">
    <property type="term" value="F:3'-5' DNA helicase activity"/>
    <property type="evidence" value="ECO:0007669"/>
    <property type="project" value="TreeGrafter"/>
</dbReference>
<dbReference type="InterPro" id="IPR000212">
    <property type="entry name" value="DNA_helicase_UvrD/REP"/>
</dbReference>
<keyword evidence="2 5" id="KW-0378">Hydrolase</keyword>
<evidence type="ECO:0000256" key="3">
    <source>
        <dbReference type="ARBA" id="ARBA00022806"/>
    </source>
</evidence>
<feature type="domain" description="UvrD-like helicase ATP-binding" evidence="7">
    <location>
        <begin position="204"/>
        <end position="538"/>
    </location>
</feature>
<dbReference type="InterPro" id="IPR027417">
    <property type="entry name" value="P-loop_NTPase"/>
</dbReference>
<dbReference type="PROSITE" id="PS51198">
    <property type="entry name" value="UVRD_HELICASE_ATP_BIND"/>
    <property type="match status" value="1"/>
</dbReference>
<evidence type="ECO:0000256" key="6">
    <source>
        <dbReference type="SAM" id="Coils"/>
    </source>
</evidence>
<name>A0A5M9I0A8_9FIRM</name>
<dbReference type="RefSeq" id="WP_150310181.1">
    <property type="nucleotide sequence ID" value="NZ_VMSO01000002.1"/>
</dbReference>
<comment type="caution">
    <text evidence="8">The sequence shown here is derived from an EMBL/GenBank/DDBJ whole genome shotgun (WGS) entry which is preliminary data.</text>
</comment>
<protein>
    <submittedName>
        <fullName evidence="8">AAA family ATPase</fullName>
    </submittedName>
</protein>
<sequence>MTMDNRYSDGAQFLKDVTVKIENRLDEIRQDLDEGKKEIENMHEYYWENYTEMDQYGYEEYDNRQALLQQTNANTEKLKQKHRFEKMKDSPFFGRVDFIFEGEYDPEPFYIGIGNFAERTGMTPLIYDWRAPVSGLFYDYDKGPASYEAPAGTIAGEISSKWQYKIRDGKMIYAFESDTKIDDEILKQELGNNGDVKLKNIVRTIQKEQNAIIRNTEDKILVIQGGAGSGKTSIALHRIAYLLYHDWKNLKSSNVLILSPNSVFADYISHILPELGEENIQEMSFDLFAYRELKDTAADCEDKYDHLERIMKFPSDREKERFRMKQSEDFVGLIEGFLATLEDRLIDFKEISFRGMKMSEEELIRMFYFKFQDTPLLARMNAVKDYFIDAYETLKGSDISDDDRELLNSKFDSMYVTKDIYTIYNWMLEDYGYDQLSDVPYERRKIQYEDVYPVLYLKYRLLGKSSQKNIKHLVIDEMQDYSYMQYVILENLFQCRMTILGDYAQTLDTKQQDVLKFLPKIFGKDIRKVILNKSYRNTYEIAQYAAQISGITGLELLERHGRPVDVRKFDTEDEMLDAIVSNVNFGKDGYETGAVITMTEDEAYDLYRLLKKRGVDAAYVDRDSSAFKRGLTVTTFYLAKGLEFDQVFTIRGAKENPLADQAEYISATRALQELYVYETGSDSKA</sequence>
<accession>A0A5M9I0A8</accession>
<evidence type="ECO:0000256" key="4">
    <source>
        <dbReference type="ARBA" id="ARBA00022840"/>
    </source>
</evidence>
<dbReference type="Proteomes" id="UP000322025">
    <property type="component" value="Unassembled WGS sequence"/>
</dbReference>
<dbReference type="AlphaFoldDB" id="A0A5M9I0A8"/>
<dbReference type="GO" id="GO:0000725">
    <property type="term" value="P:recombinational repair"/>
    <property type="evidence" value="ECO:0007669"/>
    <property type="project" value="TreeGrafter"/>
</dbReference>
<dbReference type="EMBL" id="VMSO01000002">
    <property type="protein sequence ID" value="KAA8502508.1"/>
    <property type="molecule type" value="Genomic_DNA"/>
</dbReference>
<keyword evidence="1 5" id="KW-0547">Nucleotide-binding</keyword>
<feature type="coiled-coil region" evidence="6">
    <location>
        <begin position="18"/>
        <end position="45"/>
    </location>
</feature>